<keyword evidence="5" id="KW-1185">Reference proteome</keyword>
<name>A0A1A5ZTI5_9TREE</name>
<evidence type="ECO:0000259" key="2">
    <source>
        <dbReference type="Pfam" id="PF01266"/>
    </source>
</evidence>
<dbReference type="SUPFAM" id="SSF51905">
    <property type="entry name" value="FAD/NAD(P)-binding domain"/>
    <property type="match status" value="1"/>
</dbReference>
<feature type="domain" description="FAD dependent oxidoreductase" evidence="2">
    <location>
        <begin position="15"/>
        <end position="90"/>
    </location>
</feature>
<evidence type="ECO:0000313" key="4">
    <source>
        <dbReference type="EMBL" id="WWC64245.1"/>
    </source>
</evidence>
<dbReference type="KEGG" id="kdj:28972204"/>
<accession>A0A1A5ZTI5</accession>
<dbReference type="VEuPathDB" id="FungiDB:I303_08505"/>
<reference evidence="4" key="2">
    <citation type="submission" date="2013-07" db="EMBL/GenBank/DDBJ databases">
        <authorList>
            <consortium name="The Broad Institute Genome Sequencing Platform"/>
            <person name="Cuomo C."/>
            <person name="Litvintseva A."/>
            <person name="Chen Y."/>
            <person name="Heitman J."/>
            <person name="Sun S."/>
            <person name="Springer D."/>
            <person name="Dromer F."/>
            <person name="Young S.K."/>
            <person name="Zeng Q."/>
            <person name="Gargeya S."/>
            <person name="Fitzgerald M."/>
            <person name="Abouelleil A."/>
            <person name="Alvarado L."/>
            <person name="Berlin A.M."/>
            <person name="Chapman S.B."/>
            <person name="Dewar J."/>
            <person name="Goldberg J."/>
            <person name="Griggs A."/>
            <person name="Gujja S."/>
            <person name="Hansen M."/>
            <person name="Howarth C."/>
            <person name="Imamovic A."/>
            <person name="Larimer J."/>
            <person name="McCowan C."/>
            <person name="Murphy C."/>
            <person name="Pearson M."/>
            <person name="Priest M."/>
            <person name="Roberts A."/>
            <person name="Saif S."/>
            <person name="Shea T."/>
            <person name="Sykes S."/>
            <person name="Wortman J."/>
            <person name="Nusbaum C."/>
            <person name="Birren B."/>
        </authorList>
    </citation>
    <scope>NUCLEOTIDE SEQUENCE</scope>
    <source>
        <strain evidence="4">CBS 10117</strain>
    </source>
</reference>
<dbReference type="GeneID" id="28972204"/>
<feature type="compositionally biased region" description="Basic and acidic residues" evidence="1">
    <location>
        <begin position="214"/>
        <end position="236"/>
    </location>
</feature>
<dbReference type="InterPro" id="IPR036188">
    <property type="entry name" value="FAD/NAD-bd_sf"/>
</dbReference>
<organism evidence="3">
    <name type="scientific">Kwoniella dejecticola CBS 10117</name>
    <dbReference type="NCBI Taxonomy" id="1296121"/>
    <lineage>
        <taxon>Eukaryota</taxon>
        <taxon>Fungi</taxon>
        <taxon>Dikarya</taxon>
        <taxon>Basidiomycota</taxon>
        <taxon>Agaricomycotina</taxon>
        <taxon>Tremellomycetes</taxon>
        <taxon>Tremellales</taxon>
        <taxon>Cryptococcaceae</taxon>
        <taxon>Kwoniella</taxon>
    </lineage>
</organism>
<feature type="compositionally biased region" description="Low complexity" evidence="1">
    <location>
        <begin position="258"/>
        <end position="268"/>
    </location>
</feature>
<evidence type="ECO:0000313" key="5">
    <source>
        <dbReference type="Proteomes" id="UP000078595"/>
    </source>
</evidence>
<dbReference type="EMBL" id="KI894038">
    <property type="protein sequence ID" value="OBR81122.1"/>
    <property type="molecule type" value="Genomic_DNA"/>
</dbReference>
<feature type="region of interest" description="Disordered" evidence="1">
    <location>
        <begin position="390"/>
        <end position="417"/>
    </location>
</feature>
<dbReference type="PANTHER" id="PTHR13847">
    <property type="entry name" value="SARCOSINE DEHYDROGENASE-RELATED"/>
    <property type="match status" value="1"/>
</dbReference>
<dbReference type="AlphaFoldDB" id="A0A1A5ZTI5"/>
<feature type="region of interest" description="Disordered" evidence="1">
    <location>
        <begin position="206"/>
        <end position="273"/>
    </location>
</feature>
<proteinExistence type="predicted"/>
<sequence>MPSPQAQQQQHQPRDIVIIGGGLIGVSTAYYLSRHPDLHPESKITLVEQDNVGTGSSGYASGLSIKGKDALSAEGFDLHRELSRNHGGNLKWGYKEIDLYSSPSHPALSSSTSMSTSTTTTIPFLPSIPVVQHRSQTAICQPSDLTRHLCGLFLTHPGASLVIARATSCVFEDEDPSFSKEGQGVGGGLMEKLENHTPCVEKIAQFFTGGSGRSEGKEGAEDREKSMKVTNEKSDPSDIPDATWTNNEKSDSGRSRKPSSPSGSPNSSRRGRRVKGLNVVRVINGVEEIVHLKADDIVLSPGIELPQLSKILFGQHVNLNMNVGIQEWEGVVLKPREKVKPLAVRLDLRPESKSNSGTDLELAKGNTDIEEAGKNGMGKGIEMVVRDDGKVVISRPRSQRDSSISTSPSRSPSHDIYASNVESTSLLGIIESLSPRFKASNGTLVLSKSTWSTPIISGDSPLFGKFPDRDHDQDRGRGSGDGVEGVWYGIGGKTVQAPAIGSKLASRIMAQYS</sequence>
<dbReference type="PANTHER" id="PTHR13847:SF150">
    <property type="entry name" value="OXIDOREDUCTASE TDA3-RELATED"/>
    <property type="match status" value="1"/>
</dbReference>
<dbReference type="EMBL" id="CP144537">
    <property type="protein sequence ID" value="WWC64245.1"/>
    <property type="molecule type" value="Genomic_DNA"/>
</dbReference>
<protein>
    <recommendedName>
        <fullName evidence="2">FAD dependent oxidoreductase domain-containing protein</fullName>
    </recommendedName>
</protein>
<dbReference type="STRING" id="1296121.A0A1A5ZTI5"/>
<dbReference type="Proteomes" id="UP000078595">
    <property type="component" value="Chromosome 8"/>
</dbReference>
<evidence type="ECO:0000256" key="1">
    <source>
        <dbReference type="SAM" id="MobiDB-lite"/>
    </source>
</evidence>
<dbReference type="Pfam" id="PF01266">
    <property type="entry name" value="DAO"/>
    <property type="match status" value="1"/>
</dbReference>
<dbReference type="OrthoDB" id="2564983at2759"/>
<gene>
    <name evidence="3" type="ORF">I303_08505</name>
    <name evidence="4" type="ORF">I303_106854</name>
</gene>
<feature type="compositionally biased region" description="Low complexity" evidence="1">
    <location>
        <begin position="401"/>
        <end position="411"/>
    </location>
</feature>
<reference evidence="3" key="1">
    <citation type="submission" date="2013-07" db="EMBL/GenBank/DDBJ databases">
        <title>The Genome Sequence of Cryptococcus dejecticola CBS10117.</title>
        <authorList>
            <consortium name="The Broad Institute Genome Sequencing Platform"/>
            <person name="Cuomo C."/>
            <person name="Litvintseva A."/>
            <person name="Chen Y."/>
            <person name="Heitman J."/>
            <person name="Sun S."/>
            <person name="Springer D."/>
            <person name="Dromer F."/>
            <person name="Young S.K."/>
            <person name="Zeng Q."/>
            <person name="Gargeya S."/>
            <person name="Fitzgerald M."/>
            <person name="Abouelleil A."/>
            <person name="Alvarado L."/>
            <person name="Berlin A.M."/>
            <person name="Chapman S.B."/>
            <person name="Dewar J."/>
            <person name="Goldberg J."/>
            <person name="Griggs A."/>
            <person name="Gujja S."/>
            <person name="Hansen M."/>
            <person name="Howarth C."/>
            <person name="Imamovic A."/>
            <person name="Larimer J."/>
            <person name="McCowan C."/>
            <person name="Murphy C."/>
            <person name="Pearson M."/>
            <person name="Priest M."/>
            <person name="Roberts A."/>
            <person name="Saif S."/>
            <person name="Shea T."/>
            <person name="Sykes S."/>
            <person name="Wortman J."/>
            <person name="Nusbaum C."/>
            <person name="Birren B."/>
        </authorList>
    </citation>
    <scope>NUCLEOTIDE SEQUENCE [LARGE SCALE GENOMIC DNA]</scope>
    <source>
        <strain evidence="3">CBS 10117</strain>
    </source>
</reference>
<evidence type="ECO:0000313" key="3">
    <source>
        <dbReference type="EMBL" id="OBR81122.1"/>
    </source>
</evidence>
<reference evidence="4" key="3">
    <citation type="submission" date="2024-02" db="EMBL/GenBank/DDBJ databases">
        <title>Comparative genomics of Cryptococcus and Kwoniella reveals pathogenesis evolution and contrasting modes of karyotype evolution via chromosome fusion or intercentromeric recombination.</title>
        <authorList>
            <person name="Coelho M.A."/>
            <person name="David-Palma M."/>
            <person name="Shea T."/>
            <person name="Bowers K."/>
            <person name="McGinley-Smith S."/>
            <person name="Mohammad A.W."/>
            <person name="Gnirke A."/>
            <person name="Yurkov A.M."/>
            <person name="Nowrousian M."/>
            <person name="Sun S."/>
            <person name="Cuomo C.A."/>
            <person name="Heitman J."/>
        </authorList>
    </citation>
    <scope>NUCLEOTIDE SEQUENCE</scope>
    <source>
        <strain evidence="4">CBS 10117</strain>
    </source>
</reference>
<dbReference type="GO" id="GO:0005737">
    <property type="term" value="C:cytoplasm"/>
    <property type="evidence" value="ECO:0007669"/>
    <property type="project" value="TreeGrafter"/>
</dbReference>
<dbReference type="InterPro" id="IPR006076">
    <property type="entry name" value="FAD-dep_OxRdtase"/>
</dbReference>
<dbReference type="Gene3D" id="3.50.50.60">
    <property type="entry name" value="FAD/NAD(P)-binding domain"/>
    <property type="match status" value="1"/>
</dbReference>
<dbReference type="RefSeq" id="XP_018258964.1">
    <property type="nucleotide sequence ID" value="XM_018411763.1"/>
</dbReference>